<evidence type="ECO:0008006" key="4">
    <source>
        <dbReference type="Google" id="ProtNLM"/>
    </source>
</evidence>
<sequence>MFATLIRRAAQEARPSNPAFIRRIRELHPPKKVWPPDFKKLSLQEQLKFEKKFKRRLALATTRPKWNKSVRLVQLFAITTVVMYAVLFMDWQTDLHPFGDVSSLGSSLKVRQENQGRKSINAGTDTEELLEFDRV</sequence>
<dbReference type="OrthoDB" id="5278907at2759"/>
<keyword evidence="1" id="KW-0812">Transmembrane</keyword>
<keyword evidence="1" id="KW-1133">Transmembrane helix</keyword>
<protein>
    <recommendedName>
        <fullName evidence="4">Transmembrane protein</fullName>
    </recommendedName>
</protein>
<accession>A0A423WLU0</accession>
<organism evidence="2 3">
    <name type="scientific">Cytospora chrysosperma</name>
    <name type="common">Cytospora canker fungus</name>
    <name type="synonym">Sphaeria chrysosperma</name>
    <dbReference type="NCBI Taxonomy" id="252740"/>
    <lineage>
        <taxon>Eukaryota</taxon>
        <taxon>Fungi</taxon>
        <taxon>Dikarya</taxon>
        <taxon>Ascomycota</taxon>
        <taxon>Pezizomycotina</taxon>
        <taxon>Sordariomycetes</taxon>
        <taxon>Sordariomycetidae</taxon>
        <taxon>Diaporthales</taxon>
        <taxon>Cytosporaceae</taxon>
        <taxon>Cytospora</taxon>
    </lineage>
</organism>
<reference evidence="2 3" key="1">
    <citation type="submission" date="2015-09" db="EMBL/GenBank/DDBJ databases">
        <title>Host preference determinants of Valsa canker pathogens revealed by comparative genomics.</title>
        <authorList>
            <person name="Yin Z."/>
            <person name="Huang L."/>
        </authorList>
    </citation>
    <scope>NUCLEOTIDE SEQUENCE [LARGE SCALE GENOMIC DNA]</scope>
    <source>
        <strain evidence="2 3">YSFL</strain>
    </source>
</reference>
<dbReference type="AlphaFoldDB" id="A0A423WLU0"/>
<evidence type="ECO:0000313" key="2">
    <source>
        <dbReference type="EMBL" id="ROW04368.1"/>
    </source>
</evidence>
<name>A0A423WLU0_CYTCH</name>
<comment type="caution">
    <text evidence="2">The sequence shown here is derived from an EMBL/GenBank/DDBJ whole genome shotgun (WGS) entry which is preliminary data.</text>
</comment>
<evidence type="ECO:0000256" key="1">
    <source>
        <dbReference type="SAM" id="Phobius"/>
    </source>
</evidence>
<dbReference type="EMBL" id="LJZO01000002">
    <property type="protein sequence ID" value="ROW04368.1"/>
    <property type="molecule type" value="Genomic_DNA"/>
</dbReference>
<dbReference type="Proteomes" id="UP000284375">
    <property type="component" value="Unassembled WGS sequence"/>
</dbReference>
<keyword evidence="3" id="KW-1185">Reference proteome</keyword>
<proteinExistence type="predicted"/>
<feature type="transmembrane region" description="Helical" evidence="1">
    <location>
        <begin position="72"/>
        <end position="89"/>
    </location>
</feature>
<dbReference type="STRING" id="252740.A0A423WLU0"/>
<keyword evidence="1" id="KW-0472">Membrane</keyword>
<gene>
    <name evidence="2" type="ORF">VSDG_00918</name>
</gene>
<evidence type="ECO:0000313" key="3">
    <source>
        <dbReference type="Proteomes" id="UP000284375"/>
    </source>
</evidence>